<accession>A0ABD2ZCK3</accession>
<organism evidence="2 3">
    <name type="scientific">Cinchona calisaya</name>
    <dbReference type="NCBI Taxonomy" id="153742"/>
    <lineage>
        <taxon>Eukaryota</taxon>
        <taxon>Viridiplantae</taxon>
        <taxon>Streptophyta</taxon>
        <taxon>Embryophyta</taxon>
        <taxon>Tracheophyta</taxon>
        <taxon>Spermatophyta</taxon>
        <taxon>Magnoliopsida</taxon>
        <taxon>eudicotyledons</taxon>
        <taxon>Gunneridae</taxon>
        <taxon>Pentapetalae</taxon>
        <taxon>asterids</taxon>
        <taxon>lamiids</taxon>
        <taxon>Gentianales</taxon>
        <taxon>Rubiaceae</taxon>
        <taxon>Cinchonoideae</taxon>
        <taxon>Cinchoneae</taxon>
        <taxon>Cinchona</taxon>
    </lineage>
</organism>
<proteinExistence type="predicted"/>
<dbReference type="Proteomes" id="UP001630127">
    <property type="component" value="Unassembled WGS sequence"/>
</dbReference>
<keyword evidence="3" id="KW-1185">Reference proteome</keyword>
<evidence type="ECO:0000259" key="1">
    <source>
        <dbReference type="Pfam" id="PF22936"/>
    </source>
</evidence>
<feature type="domain" description="Retrovirus-related Pol polyprotein from transposon TNT 1-94-like beta-barrel" evidence="1">
    <location>
        <begin position="14"/>
        <end position="94"/>
    </location>
</feature>
<protein>
    <recommendedName>
        <fullName evidence="1">Retrovirus-related Pol polyprotein from transposon TNT 1-94-like beta-barrel domain-containing protein</fullName>
    </recommendedName>
</protein>
<dbReference type="AlphaFoldDB" id="A0ABD2ZCK3"/>
<dbReference type="InterPro" id="IPR054722">
    <property type="entry name" value="PolX-like_BBD"/>
</dbReference>
<sequence>MVVQANKEPDQDIWYVDKGCSNHICGSKSSFSYLNEGLHSTVSFGDCSTVNVMGKSDIKIKTKNGFVETISNVLSVPDLKCNLLSAGQLQEKGYVITIQYEIYDPTRRAIAFVKMSSNRLFLLKIEIFNHV</sequence>
<evidence type="ECO:0000313" key="3">
    <source>
        <dbReference type="Proteomes" id="UP001630127"/>
    </source>
</evidence>
<reference evidence="2 3" key="1">
    <citation type="submission" date="2024-11" db="EMBL/GenBank/DDBJ databases">
        <title>A near-complete genome assembly of Cinchona calisaya.</title>
        <authorList>
            <person name="Lian D.C."/>
            <person name="Zhao X.W."/>
            <person name="Wei L."/>
        </authorList>
    </citation>
    <scope>NUCLEOTIDE SEQUENCE [LARGE SCALE GENOMIC DNA]</scope>
    <source>
        <tissue evidence="2">Nenye</tissue>
    </source>
</reference>
<gene>
    <name evidence="2" type="ORF">ACH5RR_022739</name>
</gene>
<dbReference type="Pfam" id="PF22936">
    <property type="entry name" value="Pol_BBD"/>
    <property type="match status" value="1"/>
</dbReference>
<evidence type="ECO:0000313" key="2">
    <source>
        <dbReference type="EMBL" id="KAL3515837.1"/>
    </source>
</evidence>
<comment type="caution">
    <text evidence="2">The sequence shown here is derived from an EMBL/GenBank/DDBJ whole genome shotgun (WGS) entry which is preliminary data.</text>
</comment>
<name>A0ABD2ZCK3_9GENT</name>
<dbReference type="EMBL" id="JBJUIK010000010">
    <property type="protein sequence ID" value="KAL3515837.1"/>
    <property type="molecule type" value="Genomic_DNA"/>
</dbReference>